<dbReference type="RefSeq" id="WP_143485548.1">
    <property type="nucleotide sequence ID" value="NZ_CP136958.1"/>
</dbReference>
<dbReference type="AlphaFoldDB" id="A0AAF0YSK8"/>
<dbReference type="EMBL" id="CP136958">
    <property type="protein sequence ID" value="WOT02549.1"/>
    <property type="molecule type" value="Genomic_DNA"/>
</dbReference>
<organism evidence="1 2">
    <name type="scientific">Corynebacterium pyruviciproducens</name>
    <dbReference type="NCBI Taxonomy" id="598660"/>
    <lineage>
        <taxon>Bacteria</taxon>
        <taxon>Bacillati</taxon>
        <taxon>Actinomycetota</taxon>
        <taxon>Actinomycetes</taxon>
        <taxon>Mycobacteriales</taxon>
        <taxon>Corynebacteriaceae</taxon>
        <taxon>Corynebacterium</taxon>
    </lineage>
</organism>
<reference evidence="1" key="1">
    <citation type="submission" date="2017-12" db="EMBL/GenBank/DDBJ databases">
        <authorList>
            <person name="Thomas-White K."/>
            <person name="Wolfe A.J."/>
        </authorList>
    </citation>
    <scope>NUCLEOTIDE SEQUENCE</scope>
    <source>
        <strain evidence="1">UMB0763</strain>
    </source>
</reference>
<reference evidence="1" key="2">
    <citation type="submission" date="2023-10" db="EMBL/GenBank/DDBJ databases">
        <authorList>
            <person name="Choi B."/>
        </authorList>
    </citation>
    <scope>NUCLEOTIDE SEQUENCE</scope>
    <source>
        <strain evidence="1">UMB0763</strain>
    </source>
</reference>
<evidence type="ECO:0000313" key="1">
    <source>
        <dbReference type="EMBL" id="WOT02549.1"/>
    </source>
</evidence>
<accession>A0AAF0YSK8</accession>
<proteinExistence type="predicted"/>
<dbReference type="KEGG" id="cpyr:CYJ47_01900"/>
<sequence length="63" mass="7160">MPPVTPSPLQPLAERYYITPTSWREPITEEAPEECTAPFICAREGHPLTPTTNYQPRHAKELV</sequence>
<protein>
    <submittedName>
        <fullName evidence="1">Uncharacterized protein</fullName>
    </submittedName>
</protein>
<evidence type="ECO:0000313" key="2">
    <source>
        <dbReference type="Proteomes" id="UP000234560"/>
    </source>
</evidence>
<gene>
    <name evidence="1" type="ORF">CYJ47_01900</name>
</gene>
<dbReference type="Proteomes" id="UP000234560">
    <property type="component" value="Chromosome"/>
</dbReference>
<name>A0AAF0YSK8_9CORY</name>